<reference evidence="1 2" key="1">
    <citation type="journal article" date="2014" name="Agronomy (Basel)">
        <title>A Draft Genome Sequence for Ensete ventricosum, the Drought-Tolerant Tree Against Hunger.</title>
        <authorList>
            <person name="Harrison J."/>
            <person name="Moore K.A."/>
            <person name="Paszkiewicz K."/>
            <person name="Jones T."/>
            <person name="Grant M."/>
            <person name="Ambacheew D."/>
            <person name="Muzemil S."/>
            <person name="Studholme D.J."/>
        </authorList>
    </citation>
    <scope>NUCLEOTIDE SEQUENCE [LARGE SCALE GENOMIC DNA]</scope>
</reference>
<name>A0A426YIL4_ENSVE</name>
<accession>A0A426YIL4</accession>
<evidence type="ECO:0000313" key="2">
    <source>
        <dbReference type="Proteomes" id="UP000287651"/>
    </source>
</evidence>
<protein>
    <submittedName>
        <fullName evidence="1">Uncharacterized protein</fullName>
    </submittedName>
</protein>
<evidence type="ECO:0000313" key="1">
    <source>
        <dbReference type="EMBL" id="RRT51574.1"/>
    </source>
</evidence>
<organism evidence="1 2">
    <name type="scientific">Ensete ventricosum</name>
    <name type="common">Abyssinian banana</name>
    <name type="synonym">Musa ensete</name>
    <dbReference type="NCBI Taxonomy" id="4639"/>
    <lineage>
        <taxon>Eukaryota</taxon>
        <taxon>Viridiplantae</taxon>
        <taxon>Streptophyta</taxon>
        <taxon>Embryophyta</taxon>
        <taxon>Tracheophyta</taxon>
        <taxon>Spermatophyta</taxon>
        <taxon>Magnoliopsida</taxon>
        <taxon>Liliopsida</taxon>
        <taxon>Zingiberales</taxon>
        <taxon>Musaceae</taxon>
        <taxon>Ensete</taxon>
    </lineage>
</organism>
<dbReference type="AlphaFoldDB" id="A0A426YIL4"/>
<comment type="caution">
    <text evidence="1">The sequence shown here is derived from an EMBL/GenBank/DDBJ whole genome shotgun (WGS) entry which is preliminary data.</text>
</comment>
<gene>
    <name evidence="1" type="ORF">B296_00019399</name>
</gene>
<dbReference type="Proteomes" id="UP000287651">
    <property type="component" value="Unassembled WGS sequence"/>
</dbReference>
<dbReference type="EMBL" id="AMZH03012153">
    <property type="protein sequence ID" value="RRT51574.1"/>
    <property type="molecule type" value="Genomic_DNA"/>
</dbReference>
<sequence length="102" mass="10924">MGSDTVACCGCKKKCGTVVGIRSRGESTSDHPLLSARRRQCSTLLEGGGVLAVEDGSLLVTDFGAMDSEEIIEWLIPGGVGAYRQALFLELQVQRGEGYRFI</sequence>
<proteinExistence type="predicted"/>